<accession>A0A8K0AIR7</accession>
<dbReference type="InterPro" id="IPR036249">
    <property type="entry name" value="Thioredoxin-like_sf"/>
</dbReference>
<keyword evidence="5 9" id="KW-0408">Iron</keyword>
<dbReference type="PIRSF" id="PIRSF000216">
    <property type="entry name" value="NADH_DH_24kDa"/>
    <property type="match status" value="1"/>
</dbReference>
<evidence type="ECO:0000256" key="1">
    <source>
        <dbReference type="ARBA" id="ARBA00010643"/>
    </source>
</evidence>
<evidence type="ECO:0000256" key="8">
    <source>
        <dbReference type="ARBA" id="ARBA00034078"/>
    </source>
</evidence>
<proteinExistence type="inferred from homology"/>
<dbReference type="GO" id="GO:0003954">
    <property type="term" value="F:NADH dehydrogenase activity"/>
    <property type="evidence" value="ECO:0007669"/>
    <property type="project" value="TreeGrafter"/>
</dbReference>
<dbReference type="InterPro" id="IPR042128">
    <property type="entry name" value="NuoE_dom"/>
</dbReference>
<dbReference type="InterPro" id="IPR041921">
    <property type="entry name" value="NuoE_N"/>
</dbReference>
<dbReference type="SUPFAM" id="SSF52833">
    <property type="entry name" value="Thioredoxin-like"/>
    <property type="match status" value="1"/>
</dbReference>
<dbReference type="GO" id="GO:1902494">
    <property type="term" value="C:catalytic complex"/>
    <property type="evidence" value="ECO:0007669"/>
    <property type="project" value="UniProtKB-ARBA"/>
</dbReference>
<organism evidence="10 11">
    <name type="scientific">Andalucia godoyi</name>
    <name type="common">Flagellate</name>
    <dbReference type="NCBI Taxonomy" id="505711"/>
    <lineage>
        <taxon>Eukaryota</taxon>
        <taxon>Discoba</taxon>
        <taxon>Jakobida</taxon>
        <taxon>Andalucina</taxon>
        <taxon>Andaluciidae</taxon>
        <taxon>Andalucia</taxon>
    </lineage>
</organism>
<keyword evidence="4" id="KW-1278">Translocase</keyword>
<feature type="binding site" evidence="9">
    <location>
        <position position="149"/>
    </location>
    <ligand>
        <name>[2Fe-2S] cluster</name>
        <dbReference type="ChEBI" id="CHEBI:190135"/>
    </ligand>
</feature>
<dbReference type="Gene3D" id="1.10.10.1590">
    <property type="entry name" value="NADH-quinone oxidoreductase subunit E"/>
    <property type="match status" value="1"/>
</dbReference>
<dbReference type="GO" id="GO:0051537">
    <property type="term" value="F:2 iron, 2 sulfur cluster binding"/>
    <property type="evidence" value="ECO:0007669"/>
    <property type="project" value="UniProtKB-KW"/>
</dbReference>
<dbReference type="OrthoDB" id="10254187at2759"/>
<protein>
    <submittedName>
        <fullName evidence="10">Mitochondrial Complex I (CI) NADH:ubiquinone oxidoreductase subunit 24-kDa/NUHM/NDUFV2/NuoE</fullName>
    </submittedName>
</protein>
<keyword evidence="3 9" id="KW-0479">Metal-binding</keyword>
<feature type="binding site" evidence="9">
    <location>
        <position position="189"/>
    </location>
    <ligand>
        <name>[2Fe-2S] cluster</name>
        <dbReference type="ChEBI" id="CHEBI:190135"/>
    </ligand>
</feature>
<reference evidence="10" key="1">
    <citation type="submission" date="2019-09" db="EMBL/GenBank/DDBJ databases">
        <title>The Mitochondrial Proteome of the Jakobid, Andalucia godoyi, a Protist With the Most Gene-Rich and Bacteria-Like Mitochondrial Genome.</title>
        <authorList>
            <person name="Gray M.W."/>
            <person name="Burger G."/>
            <person name="Derelle R."/>
            <person name="Klimes V."/>
            <person name="Leger M."/>
            <person name="Sarrasin M."/>
            <person name="Vlcek C."/>
            <person name="Roger A.J."/>
            <person name="Elias M."/>
            <person name="Lang B.F."/>
        </authorList>
    </citation>
    <scope>NUCLEOTIDE SEQUENCE</scope>
    <source>
        <strain evidence="10">And28</strain>
    </source>
</reference>
<evidence type="ECO:0000256" key="4">
    <source>
        <dbReference type="ARBA" id="ARBA00022967"/>
    </source>
</evidence>
<evidence type="ECO:0000256" key="3">
    <source>
        <dbReference type="ARBA" id="ARBA00022723"/>
    </source>
</evidence>
<dbReference type="FunFam" id="3.40.30.10:FF:000022">
    <property type="entry name" value="NADH dehydrogenase flavoprotein 2, mitochondrial"/>
    <property type="match status" value="1"/>
</dbReference>
<comment type="similarity">
    <text evidence="1">Belongs to the complex I 24 kDa subunit family.</text>
</comment>
<evidence type="ECO:0000256" key="5">
    <source>
        <dbReference type="ARBA" id="ARBA00023004"/>
    </source>
</evidence>
<evidence type="ECO:0000256" key="9">
    <source>
        <dbReference type="PIRSR" id="PIRSR000216-1"/>
    </source>
</evidence>
<comment type="cofactor">
    <cofactor evidence="8">
        <name>[2Fe-2S] cluster</name>
        <dbReference type="ChEBI" id="CHEBI:190135"/>
    </cofactor>
</comment>
<dbReference type="PROSITE" id="PS01099">
    <property type="entry name" value="COMPLEX1_24K"/>
    <property type="match status" value="1"/>
</dbReference>
<dbReference type="Gene3D" id="3.40.30.10">
    <property type="entry name" value="Glutaredoxin"/>
    <property type="match status" value="1"/>
</dbReference>
<sequence length="265" mass="29158">MLSSALSRVRSTVSRSVAASASASASASCFSTRSVGVRSYSDHAVSFMHVDTPDNNANTPFDFSPELYKRIDQILAKYPPNRKRSATLPLLDLAQRQCGGWVPLAAMNKIAQLLEVAPIRVYEVATFYSMVNRKPVGKYHLQVCVTSPCMVKGSDEILHALEKHLGIHLGETTADGVFTLGEMECMGCCVNAPMIAVADYSNPPEWRYDYYEDLTTETAIKVVEALRKGDKTLKIGPQNGRKNCEPQGKKTSLFGEPRGPYCRDL</sequence>
<evidence type="ECO:0000256" key="6">
    <source>
        <dbReference type="ARBA" id="ARBA00023014"/>
    </source>
</evidence>
<evidence type="ECO:0000256" key="2">
    <source>
        <dbReference type="ARBA" id="ARBA00022714"/>
    </source>
</evidence>
<keyword evidence="11" id="KW-1185">Reference proteome</keyword>
<dbReference type="AlphaFoldDB" id="A0A8K0AIR7"/>
<comment type="caution">
    <text evidence="10">The sequence shown here is derived from an EMBL/GenBank/DDBJ whole genome shotgun (WGS) entry which is preliminary data.</text>
</comment>
<keyword evidence="7" id="KW-0520">NAD</keyword>
<dbReference type="PANTHER" id="PTHR10371">
    <property type="entry name" value="NADH DEHYDROGENASE UBIQUINONE FLAVOPROTEIN 2, MITOCHONDRIAL"/>
    <property type="match status" value="1"/>
</dbReference>
<dbReference type="Proteomes" id="UP000799049">
    <property type="component" value="Unassembled WGS sequence"/>
</dbReference>
<dbReference type="CDD" id="cd03064">
    <property type="entry name" value="TRX_Fd_NuoE"/>
    <property type="match status" value="1"/>
</dbReference>
<dbReference type="EMBL" id="VRVR01000012">
    <property type="protein sequence ID" value="KAF0852880.1"/>
    <property type="molecule type" value="Genomic_DNA"/>
</dbReference>
<evidence type="ECO:0000256" key="7">
    <source>
        <dbReference type="ARBA" id="ARBA00023027"/>
    </source>
</evidence>
<feature type="binding site" evidence="9">
    <location>
        <position position="185"/>
    </location>
    <ligand>
        <name>[2Fe-2S] cluster</name>
        <dbReference type="ChEBI" id="CHEBI:190135"/>
    </ligand>
</feature>
<dbReference type="FunFam" id="1.10.10.1590:FF:000001">
    <property type="entry name" value="NADH-quinone oxidoreductase subunit E"/>
    <property type="match status" value="1"/>
</dbReference>
<dbReference type="InterPro" id="IPR002023">
    <property type="entry name" value="NuoE-like"/>
</dbReference>
<dbReference type="GO" id="GO:0098796">
    <property type="term" value="C:membrane protein complex"/>
    <property type="evidence" value="ECO:0007669"/>
    <property type="project" value="UniProtKB-ARBA"/>
</dbReference>
<gene>
    <name evidence="10" type="ORF">ANDGO_02768</name>
</gene>
<evidence type="ECO:0000313" key="10">
    <source>
        <dbReference type="EMBL" id="KAF0852880.1"/>
    </source>
</evidence>
<feature type="binding site" evidence="9">
    <location>
        <position position="144"/>
    </location>
    <ligand>
        <name>[2Fe-2S] cluster</name>
        <dbReference type="ChEBI" id="CHEBI:190135"/>
    </ligand>
</feature>
<dbReference type="GO" id="GO:0046872">
    <property type="term" value="F:metal ion binding"/>
    <property type="evidence" value="ECO:0007669"/>
    <property type="project" value="UniProtKB-KW"/>
</dbReference>
<comment type="cofactor">
    <cofactor evidence="9">
        <name>[2Fe-2S] cluster</name>
        <dbReference type="ChEBI" id="CHEBI:190135"/>
    </cofactor>
    <text evidence="9">Binds 1 [2Fe-2S] cluster.</text>
</comment>
<dbReference type="NCBIfam" id="TIGR01958">
    <property type="entry name" value="nuoE_fam"/>
    <property type="match status" value="1"/>
</dbReference>
<dbReference type="Pfam" id="PF01257">
    <property type="entry name" value="2Fe-2S_thioredx"/>
    <property type="match status" value="1"/>
</dbReference>
<dbReference type="GO" id="GO:0005743">
    <property type="term" value="C:mitochondrial inner membrane"/>
    <property type="evidence" value="ECO:0007669"/>
    <property type="project" value="UniProtKB-ARBA"/>
</dbReference>
<evidence type="ECO:0000313" key="11">
    <source>
        <dbReference type="Proteomes" id="UP000799049"/>
    </source>
</evidence>
<dbReference type="GO" id="GO:0006120">
    <property type="term" value="P:mitochondrial electron transport, NADH to ubiquinone"/>
    <property type="evidence" value="ECO:0007669"/>
    <property type="project" value="UniProtKB-ARBA"/>
</dbReference>
<keyword evidence="6 9" id="KW-0411">Iron-sulfur</keyword>
<dbReference type="GO" id="GO:0008137">
    <property type="term" value="F:NADH dehydrogenase (ubiquinone) activity"/>
    <property type="evidence" value="ECO:0007669"/>
    <property type="project" value="UniProtKB-ARBA"/>
</dbReference>
<keyword evidence="2 9" id="KW-0001">2Fe-2S</keyword>
<name>A0A8K0AIR7_ANDGO</name>
<dbReference type="PANTHER" id="PTHR10371:SF3">
    <property type="entry name" value="NADH DEHYDROGENASE [UBIQUINONE] FLAVOPROTEIN 2, MITOCHONDRIAL"/>
    <property type="match status" value="1"/>
</dbReference>